<dbReference type="CDD" id="cd00130">
    <property type="entry name" value="PAS"/>
    <property type="match status" value="1"/>
</dbReference>
<dbReference type="CDD" id="cd00082">
    <property type="entry name" value="HisKA"/>
    <property type="match status" value="1"/>
</dbReference>
<dbReference type="InterPro" id="IPR005467">
    <property type="entry name" value="His_kinase_dom"/>
</dbReference>
<protein>
    <recommendedName>
        <fullName evidence="2">histidine kinase</fullName>
        <ecNumber evidence="2">2.7.13.3</ecNumber>
    </recommendedName>
</protein>
<evidence type="ECO:0000259" key="9">
    <source>
        <dbReference type="PROSITE" id="PS50112"/>
    </source>
</evidence>
<evidence type="ECO:0000256" key="6">
    <source>
        <dbReference type="ARBA" id="ARBA00023012"/>
    </source>
</evidence>
<dbReference type="AlphaFoldDB" id="A0A1B9F5P5"/>
<dbReference type="NCBIfam" id="TIGR00229">
    <property type="entry name" value="sensory_box"/>
    <property type="match status" value="1"/>
</dbReference>
<keyword evidence="10" id="KW-0813">Transport</keyword>
<dbReference type="SUPFAM" id="SSF55874">
    <property type="entry name" value="ATPase domain of HSP90 chaperone/DNA topoisomerase II/histidine kinase"/>
    <property type="match status" value="1"/>
</dbReference>
<dbReference type="PANTHER" id="PTHR45453:SF1">
    <property type="entry name" value="PHOSPHATE REGULON SENSOR PROTEIN PHOR"/>
    <property type="match status" value="1"/>
</dbReference>
<dbReference type="SMART" id="SM00091">
    <property type="entry name" value="PAS"/>
    <property type="match status" value="1"/>
</dbReference>
<dbReference type="FunFam" id="3.30.565.10:FF:000006">
    <property type="entry name" value="Sensor histidine kinase WalK"/>
    <property type="match status" value="1"/>
</dbReference>
<feature type="domain" description="PAS" evidence="9">
    <location>
        <begin position="10"/>
        <end position="55"/>
    </location>
</feature>
<dbReference type="GO" id="GO:0000155">
    <property type="term" value="F:phosphorelay sensor kinase activity"/>
    <property type="evidence" value="ECO:0007669"/>
    <property type="project" value="InterPro"/>
</dbReference>
<dbReference type="PROSITE" id="PS50112">
    <property type="entry name" value="PAS"/>
    <property type="match status" value="1"/>
</dbReference>
<keyword evidence="10" id="KW-0407">Ion channel</keyword>
<evidence type="ECO:0000256" key="2">
    <source>
        <dbReference type="ARBA" id="ARBA00012438"/>
    </source>
</evidence>
<keyword evidence="5 10" id="KW-0418">Kinase</keyword>
<dbReference type="OrthoDB" id="5342753at2"/>
<dbReference type="InterPro" id="IPR003661">
    <property type="entry name" value="HisK_dim/P_dom"/>
</dbReference>
<keyword evidence="4" id="KW-0808">Transferase</keyword>
<dbReference type="SMART" id="SM00388">
    <property type="entry name" value="HisKA"/>
    <property type="match status" value="1"/>
</dbReference>
<dbReference type="Gene3D" id="3.30.450.20">
    <property type="entry name" value="PAS domain"/>
    <property type="match status" value="1"/>
</dbReference>
<evidence type="ECO:0000256" key="7">
    <source>
        <dbReference type="ARBA" id="ARBA00023136"/>
    </source>
</evidence>
<evidence type="ECO:0000256" key="4">
    <source>
        <dbReference type="ARBA" id="ARBA00022679"/>
    </source>
</evidence>
<gene>
    <name evidence="10" type="ORF">DBT_1390</name>
</gene>
<dbReference type="SMART" id="SM00387">
    <property type="entry name" value="HATPase_c"/>
    <property type="match status" value="1"/>
</dbReference>
<dbReference type="InterPro" id="IPR003594">
    <property type="entry name" value="HATPase_dom"/>
</dbReference>
<keyword evidence="11" id="KW-1185">Reference proteome</keyword>
<dbReference type="GO" id="GO:0005886">
    <property type="term" value="C:plasma membrane"/>
    <property type="evidence" value="ECO:0007669"/>
    <property type="project" value="TreeGrafter"/>
</dbReference>
<evidence type="ECO:0000256" key="1">
    <source>
        <dbReference type="ARBA" id="ARBA00000085"/>
    </source>
</evidence>
<dbReference type="InterPro" id="IPR000014">
    <property type="entry name" value="PAS"/>
</dbReference>
<dbReference type="PANTHER" id="PTHR45453">
    <property type="entry name" value="PHOSPHATE REGULON SENSOR PROTEIN PHOR"/>
    <property type="match status" value="1"/>
</dbReference>
<dbReference type="EMBL" id="MAGO01000006">
    <property type="protein sequence ID" value="OCC15267.1"/>
    <property type="molecule type" value="Genomic_DNA"/>
</dbReference>
<dbReference type="STRING" id="1156395.DBT_1390"/>
<proteinExistence type="predicted"/>
<keyword evidence="10" id="KW-0406">Ion transport</keyword>
<evidence type="ECO:0000259" key="8">
    <source>
        <dbReference type="PROSITE" id="PS50109"/>
    </source>
</evidence>
<dbReference type="InterPro" id="IPR050351">
    <property type="entry name" value="BphY/WalK/GraS-like"/>
</dbReference>
<dbReference type="GO" id="GO:0034220">
    <property type="term" value="P:monoatomic ion transmembrane transport"/>
    <property type="evidence" value="ECO:0007669"/>
    <property type="project" value="UniProtKB-KW"/>
</dbReference>
<name>A0A1B9F5P5_9BACT</name>
<evidence type="ECO:0000256" key="5">
    <source>
        <dbReference type="ARBA" id="ARBA00022777"/>
    </source>
</evidence>
<keyword evidence="3" id="KW-0597">Phosphoprotein</keyword>
<evidence type="ECO:0000256" key="3">
    <source>
        <dbReference type="ARBA" id="ARBA00022553"/>
    </source>
</evidence>
<accession>A0A1B9F5P5</accession>
<comment type="catalytic activity">
    <reaction evidence="1">
        <text>ATP + protein L-histidine = ADP + protein N-phospho-L-histidine.</text>
        <dbReference type="EC" id="2.7.13.3"/>
    </reaction>
</comment>
<organism evidence="10 11">
    <name type="scientific">Dissulfuribacter thermophilus</name>
    <dbReference type="NCBI Taxonomy" id="1156395"/>
    <lineage>
        <taxon>Bacteria</taxon>
        <taxon>Pseudomonadati</taxon>
        <taxon>Thermodesulfobacteriota</taxon>
        <taxon>Dissulfuribacteria</taxon>
        <taxon>Dissulfuribacterales</taxon>
        <taxon>Dissulfuribacteraceae</taxon>
        <taxon>Dissulfuribacter</taxon>
    </lineage>
</organism>
<evidence type="ECO:0000313" key="11">
    <source>
        <dbReference type="Proteomes" id="UP000093080"/>
    </source>
</evidence>
<dbReference type="CDD" id="cd00075">
    <property type="entry name" value="HATPase"/>
    <property type="match status" value="1"/>
</dbReference>
<dbReference type="GO" id="GO:0016036">
    <property type="term" value="P:cellular response to phosphate starvation"/>
    <property type="evidence" value="ECO:0007669"/>
    <property type="project" value="TreeGrafter"/>
</dbReference>
<dbReference type="EC" id="2.7.13.3" evidence="2"/>
<dbReference type="Proteomes" id="UP000093080">
    <property type="component" value="Unassembled WGS sequence"/>
</dbReference>
<comment type="caution">
    <text evidence="10">The sequence shown here is derived from an EMBL/GenBank/DDBJ whole genome shotgun (WGS) entry which is preliminary data.</text>
</comment>
<dbReference type="Pfam" id="PF13426">
    <property type="entry name" value="PAS_9"/>
    <property type="match status" value="1"/>
</dbReference>
<feature type="domain" description="Histidine kinase" evidence="8">
    <location>
        <begin position="138"/>
        <end position="358"/>
    </location>
</feature>
<sequence>MKILKDGIGHEELCNLIIPSLPIGFVAIDTSGTILEFNREAEKLTGYTRNEAVGKRCNEVLKSSLCDAKCPISEEFEQTKIIKEDTFLINKSGTRIPVSITVTSITDPTGKQYGIIELLRDRREQEKLEQHRDILISMFAHDLKAPVAIAGGFILRLLNGKAGELNAKQKTYLETVYREIQRLENYIHVILEILRLEAGKVPLSLEECSLEEIIEEIIDGIKVKAGEKKIKIMMQVPDELTIIKADSKQLQRAITNLLDNAIKFSPKSSEVYVKVKPVDDSVILEVEDRGPGIDEKDLPHVFDPFFKGKTKVEEGEEPGSGLGLAVVKSIIEAHGGEVWAQNRPEGGMKFWFKVPKHGGQE</sequence>
<dbReference type="PROSITE" id="PS50109">
    <property type="entry name" value="HIS_KIN"/>
    <property type="match status" value="1"/>
</dbReference>
<dbReference type="InterPro" id="IPR036097">
    <property type="entry name" value="HisK_dim/P_sf"/>
</dbReference>
<dbReference type="Gene3D" id="3.30.565.10">
    <property type="entry name" value="Histidine kinase-like ATPase, C-terminal domain"/>
    <property type="match status" value="1"/>
</dbReference>
<dbReference type="Pfam" id="PF02518">
    <property type="entry name" value="HATPase_c"/>
    <property type="match status" value="1"/>
</dbReference>
<evidence type="ECO:0000313" key="10">
    <source>
        <dbReference type="EMBL" id="OCC15267.1"/>
    </source>
</evidence>
<dbReference type="InterPro" id="IPR004358">
    <property type="entry name" value="Sig_transdc_His_kin-like_C"/>
</dbReference>
<dbReference type="InterPro" id="IPR035965">
    <property type="entry name" value="PAS-like_dom_sf"/>
</dbReference>
<dbReference type="InterPro" id="IPR036890">
    <property type="entry name" value="HATPase_C_sf"/>
</dbReference>
<dbReference type="RefSeq" id="WP_141674234.1">
    <property type="nucleotide sequence ID" value="NZ_MAGO01000006.1"/>
</dbReference>
<keyword evidence="7" id="KW-0472">Membrane</keyword>
<dbReference type="Pfam" id="PF00512">
    <property type="entry name" value="HisKA"/>
    <property type="match status" value="1"/>
</dbReference>
<reference evidence="10 11" key="1">
    <citation type="submission" date="2016-06" db="EMBL/GenBank/DDBJ databases">
        <title>Respiratory ammonification of nitrate coupled to the oxidation of elemental sulfur in deep-sea autotrophic thermophilic bacteria.</title>
        <authorList>
            <person name="Slobodkina G.B."/>
            <person name="Mardanov A.V."/>
            <person name="Ravin N.V."/>
            <person name="Frolova A.A."/>
            <person name="Viryasiv M.B."/>
            <person name="Chernyh N.A."/>
            <person name="Bonch-Osmolovskaya E.A."/>
            <person name="Slobodkin A.I."/>
        </authorList>
    </citation>
    <scope>NUCLEOTIDE SEQUENCE [LARGE SCALE GENOMIC DNA]</scope>
    <source>
        <strain evidence="10 11">S69</strain>
    </source>
</reference>
<dbReference type="SUPFAM" id="SSF55785">
    <property type="entry name" value="PYP-like sensor domain (PAS domain)"/>
    <property type="match status" value="1"/>
</dbReference>
<dbReference type="SUPFAM" id="SSF47384">
    <property type="entry name" value="Homodimeric domain of signal transducing histidine kinase"/>
    <property type="match status" value="1"/>
</dbReference>
<dbReference type="PRINTS" id="PR00344">
    <property type="entry name" value="BCTRLSENSOR"/>
</dbReference>
<dbReference type="GO" id="GO:0004721">
    <property type="term" value="F:phosphoprotein phosphatase activity"/>
    <property type="evidence" value="ECO:0007669"/>
    <property type="project" value="TreeGrafter"/>
</dbReference>
<keyword evidence="6" id="KW-0902">Two-component regulatory system</keyword>
<dbReference type="Gene3D" id="1.10.287.130">
    <property type="match status" value="1"/>
</dbReference>